<keyword evidence="2" id="KW-1185">Reference proteome</keyword>
<evidence type="ECO:0000313" key="2">
    <source>
        <dbReference type="Proteomes" id="UP000299102"/>
    </source>
</evidence>
<dbReference type="EMBL" id="BGZK01000269">
    <property type="protein sequence ID" value="GBP33070.1"/>
    <property type="molecule type" value="Genomic_DNA"/>
</dbReference>
<sequence length="137" mass="15361">MSSKAIYEASGKDLINSHIQSGTALVPCRERCGLKGDVVTGVERGVLRWFGHLQRMDESRLTEQFYRANVCDGKVGRGRPRKSYADHIGGILNKGQILATRNRQACMKRLMDVSEGREICKERTMWKSIVSAYPSGK</sequence>
<accession>A0A4C1V3E9</accession>
<dbReference type="OrthoDB" id="6625421at2759"/>
<name>A0A4C1V3E9_EUMVA</name>
<dbReference type="AlphaFoldDB" id="A0A4C1V3E9"/>
<evidence type="ECO:0000313" key="1">
    <source>
        <dbReference type="EMBL" id="GBP33070.1"/>
    </source>
</evidence>
<organism evidence="1 2">
    <name type="scientific">Eumeta variegata</name>
    <name type="common">Bagworm moth</name>
    <name type="synonym">Eumeta japonica</name>
    <dbReference type="NCBI Taxonomy" id="151549"/>
    <lineage>
        <taxon>Eukaryota</taxon>
        <taxon>Metazoa</taxon>
        <taxon>Ecdysozoa</taxon>
        <taxon>Arthropoda</taxon>
        <taxon>Hexapoda</taxon>
        <taxon>Insecta</taxon>
        <taxon>Pterygota</taxon>
        <taxon>Neoptera</taxon>
        <taxon>Endopterygota</taxon>
        <taxon>Lepidoptera</taxon>
        <taxon>Glossata</taxon>
        <taxon>Ditrysia</taxon>
        <taxon>Tineoidea</taxon>
        <taxon>Psychidae</taxon>
        <taxon>Oiketicinae</taxon>
        <taxon>Eumeta</taxon>
    </lineage>
</organism>
<protein>
    <submittedName>
        <fullName evidence="1">Uncharacterized protein</fullName>
    </submittedName>
</protein>
<dbReference type="Proteomes" id="UP000299102">
    <property type="component" value="Unassembled WGS sequence"/>
</dbReference>
<reference evidence="1 2" key="1">
    <citation type="journal article" date="2019" name="Commun. Biol.">
        <title>The bagworm genome reveals a unique fibroin gene that provides high tensile strength.</title>
        <authorList>
            <person name="Kono N."/>
            <person name="Nakamura H."/>
            <person name="Ohtoshi R."/>
            <person name="Tomita M."/>
            <person name="Numata K."/>
            <person name="Arakawa K."/>
        </authorList>
    </citation>
    <scope>NUCLEOTIDE SEQUENCE [LARGE SCALE GENOMIC DNA]</scope>
</reference>
<gene>
    <name evidence="1" type="ORF">EVAR_18548_1</name>
</gene>
<proteinExistence type="predicted"/>
<comment type="caution">
    <text evidence="1">The sequence shown here is derived from an EMBL/GenBank/DDBJ whole genome shotgun (WGS) entry which is preliminary data.</text>
</comment>